<dbReference type="Proteomes" id="UP000219799">
    <property type="component" value="Chromosome 10"/>
</dbReference>
<keyword evidence="2" id="KW-0732">Signal</keyword>
<feature type="region of interest" description="Disordered" evidence="1">
    <location>
        <begin position="1740"/>
        <end position="1805"/>
    </location>
</feature>
<sequence>MINYILKYVVTVVIILELFQKNAAIKIRTFHDYLNFIEPSILKSISKYQINTNFCIIRKREKCNYLNLNDPVKGDCTIPTEEENANREQKYSEARNVNDEIQNVINSEEKGKEQNAVVGGEGNEQSSNEENDVHNERPHYMGNDSIPRNSSKGGGESGTGSACETGNGIEKEKVKREYLDGEILTEEEINEHMKFQQWSDRLLLSKEESTYYYDIENNCVNTKYFDKINQVNSTFYKKESILKDCSVNLIPFQNKRESAEMCQSMTKDFTNGKLSYSMFQGGIKSTKGTDKTNPVNSQLLDSCQTSNSYSDDKKEMNMEKEVILNNEEIEQLSDINLNKRTNIFFPTQSLFSSVYIGKDAFNDFLEKGLNSIKLCLNKYLHYYYEHNLKSNLEDKIFLMFILRYIKNYLLNIIYRTFHTKLINEVEIENDSIIYPNNKKLINNEVYLELEAEYEEIVNILEHFFDKIRDMFKINENELSDYLAKKSEIINYSTPYVLKSNEETEKHIKNMWTYFNFKIFNNALPNFNLINFYWINGKVEKLLNIPNMKTYKIVNKDFMNLPSILLCTALKTSPLLLNYTILKIMYEYNRLLQVNILPFKEIKNYNKSKKFDETKQKVIKYVHGIAGLLDNIDFYYYTPYLGDLNLTDKESAKFFSYIKDVIGNNSKMFYSLEYNKEFSTYNNKKEKETSFSSTPSMSTYGESYFHNRNVNAQTSFNNEEENGHVHDSGPVGRRFTSGEELQWENEVKKGGCVPSEGTAKREEAEAVAADELETSEEAEDEDDIVFLLLRSKVTSDINKAIQMATNVHKKKNVSNLWGHSYDVVDYSDPTFISPELRQNNEDRKESQEKKITHGNLQDKNSNIKLQRFRIPLNEFAGSLFLCDVNNSTKHLTQGIEKLKELNEFDLTYVHNALVHCCLRFLNDSGNENEDVDTMLKKYEKSEKVETTNNIMTLQMMVVIGELFRNIRKMRTKEKYFFKRIMQTDVISDLYKDSSVYDENMNINKMDYVMKNLVIQYPLNKNMLLNKKNREEIAYYFLNYYTKYIFRFDLPNNIVIKFTDDISGLSFYDYNFDYITNDAVIYIHNDINSSLILSRIILDECLNIYEKYTTYIHKYGGNSDGSTIKEAKSKMKNYGEGNPSQRQEENAYKKKENCSKKRGDKNGSSLGIDTKPKIEEEEILENEDEQECTDTTQYEDYTEENIDPANVDLNNVKDLTGSTESSSESSSESSEESDSSDEAIDDENVDIFNYLKINRIKQFIRFLIEYNDWPFFLDETTNLESYLNSEELHMFKNVKHNNSLSNFFVTLKNGHISKQRIMNIIENIIKREDCKSVWADKRIPIKHIAAALFTNNYINLFKVFQAGIKELLKLKLNELDFIMNKCKYACDIIYYKRLEEIKSSNNNLIFTMYNENLSSIEYYFDKLKEKIILMSLIKNKDIFGILINLISDIFPNKTKNPSEIEKELSVKSKDQINKLIFLYDKEKKKCGYTTSLNRTNVTYNLFHFFNKEIFNNKLNNVQIEFIKDDKILSTHANFVNTFENSKILINDNIFSINILSNALLKEMAEIYYFYNDNKIERENKLYLKHNFKSSYLPVVFKYSKSFQGVKIMQPFDFNEREIYGKDRESSINGDSPSNLNTVSNTSIASSSGGTKSDGFSSGSSYASSEGPTSDMNKMSQREYFAAEKDKFDIENLISKIASYDHDEIFKEIIEFRKAKYNDNMEVQKCLEEYLYTYEKINAAKYFSPDGSNQSDEHKEKGEDKGDEIDMAEEKDIGNRKDTYNGKDMIKGNTMGEDKCSENEQDRKEKQSLDNELLFEPNDIKSIYLNYMYKYIEYVIKKKEFPITFNDVNEDWINCLTELENQKILMYSTKNNSGHLYELLINSNACSSKRALSILEQSLQKNKNNELTESTISCSEDNDALKNFDEFVLWMNKNKRKNIEKLDEQALLNDSTTSEDIKKDIKEVIDNYNTTHDPQGDKKLDPNNITIDNIKDLIKKHNVSKEDIQAAMSQLNMSDDFDVDSLFK</sequence>
<feature type="compositionally biased region" description="Acidic residues" evidence="1">
    <location>
        <begin position="1173"/>
        <end position="1186"/>
    </location>
</feature>
<feature type="region of interest" description="Disordered" evidence="1">
    <location>
        <begin position="104"/>
        <end position="168"/>
    </location>
</feature>
<evidence type="ECO:0000313" key="4">
    <source>
        <dbReference type="Proteomes" id="UP000219799"/>
    </source>
</evidence>
<organism evidence="3 4">
    <name type="scientific">Plasmodium malariae</name>
    <dbReference type="NCBI Taxonomy" id="5858"/>
    <lineage>
        <taxon>Eukaryota</taxon>
        <taxon>Sar</taxon>
        <taxon>Alveolata</taxon>
        <taxon>Apicomplexa</taxon>
        <taxon>Aconoidasida</taxon>
        <taxon>Haemosporida</taxon>
        <taxon>Plasmodiidae</taxon>
        <taxon>Plasmodium</taxon>
        <taxon>Plasmodium (Plasmodium)</taxon>
    </lineage>
</organism>
<evidence type="ECO:0000313" key="3">
    <source>
        <dbReference type="EMBL" id="SBT71668.1"/>
    </source>
</evidence>
<dbReference type="EMBL" id="LT594498">
    <property type="protein sequence ID" value="SBT71668.1"/>
    <property type="molecule type" value="Genomic_DNA"/>
</dbReference>
<feature type="region of interest" description="Disordered" evidence="1">
    <location>
        <begin position="1129"/>
        <end position="1237"/>
    </location>
</feature>
<feature type="chain" id="PRO_5008677677" evidence="2">
    <location>
        <begin position="25"/>
        <end position="2021"/>
    </location>
</feature>
<feature type="compositionally biased region" description="Basic and acidic residues" evidence="1">
    <location>
        <begin position="1765"/>
        <end position="1805"/>
    </location>
</feature>
<name>A0A1C3KDI9_PLAMA</name>
<gene>
    <name evidence="3" type="primary">PmlGA01_100014800</name>
    <name evidence="3" type="ORF">PMLGA01_100014800</name>
</gene>
<protein>
    <submittedName>
        <fullName evidence="3">Uncharacterized protein</fullName>
    </submittedName>
</protein>
<feature type="compositionally biased region" description="Acidic residues" evidence="1">
    <location>
        <begin position="1227"/>
        <end position="1237"/>
    </location>
</feature>
<feature type="compositionally biased region" description="Basic and acidic residues" evidence="1">
    <location>
        <begin position="1140"/>
        <end position="1159"/>
    </location>
</feature>
<feature type="compositionally biased region" description="Basic and acidic residues" evidence="1">
    <location>
        <begin position="1748"/>
        <end position="1757"/>
    </location>
</feature>
<accession>A0A1C3KDI9</accession>
<evidence type="ECO:0000256" key="1">
    <source>
        <dbReference type="SAM" id="MobiDB-lite"/>
    </source>
</evidence>
<feature type="region of interest" description="Disordered" evidence="1">
    <location>
        <begin position="1621"/>
        <end position="1670"/>
    </location>
</feature>
<feature type="compositionally biased region" description="Polar residues" evidence="1">
    <location>
        <begin position="1624"/>
        <end position="1642"/>
    </location>
</feature>
<proteinExistence type="predicted"/>
<dbReference type="VEuPathDB" id="PlasmoDB:PmUG01_10023800"/>
<reference evidence="3 4" key="1">
    <citation type="submission" date="2016-06" db="EMBL/GenBank/DDBJ databases">
        <authorList>
            <consortium name="Pathogen Informatics"/>
        </authorList>
    </citation>
    <scope>NUCLEOTIDE SEQUENCE [LARGE SCALE GENOMIC DNA]</scope>
    <source>
        <strain evidence="3">PmlGA01</strain>
    </source>
</reference>
<feature type="signal peptide" evidence="2">
    <location>
        <begin position="1"/>
        <end position="24"/>
    </location>
</feature>
<evidence type="ECO:0000256" key="2">
    <source>
        <dbReference type="SAM" id="SignalP"/>
    </source>
</evidence>
<feature type="compositionally biased region" description="Low complexity" evidence="1">
    <location>
        <begin position="1643"/>
        <end position="1667"/>
    </location>
</feature>